<dbReference type="AlphaFoldDB" id="A0A4Q7KUJ1"/>
<dbReference type="EMBL" id="SGWQ01000004">
    <property type="protein sequence ID" value="RZS39152.1"/>
    <property type="molecule type" value="Genomic_DNA"/>
</dbReference>
<reference evidence="2 3" key="1">
    <citation type="submission" date="2019-02" db="EMBL/GenBank/DDBJ databases">
        <title>Genomic Encyclopedia of Type Strains, Phase IV (KMG-IV): sequencing the most valuable type-strain genomes for metagenomic binning, comparative biology and taxonomic classification.</title>
        <authorList>
            <person name="Goeker M."/>
        </authorList>
    </citation>
    <scope>NUCLEOTIDE SEQUENCE [LARGE SCALE GENOMIC DNA]</scope>
    <source>
        <strain evidence="2 3">DSM 101727</strain>
    </source>
</reference>
<proteinExistence type="predicted"/>
<dbReference type="Proteomes" id="UP000294257">
    <property type="component" value="Unassembled WGS sequence"/>
</dbReference>
<feature type="region of interest" description="Disordered" evidence="1">
    <location>
        <begin position="64"/>
        <end position="84"/>
    </location>
</feature>
<evidence type="ECO:0000256" key="1">
    <source>
        <dbReference type="SAM" id="MobiDB-lite"/>
    </source>
</evidence>
<evidence type="ECO:0000313" key="2">
    <source>
        <dbReference type="EMBL" id="RZS39152.1"/>
    </source>
</evidence>
<gene>
    <name evidence="2" type="ORF">EV193_104368</name>
</gene>
<organism evidence="2 3">
    <name type="scientific">Herbihabitans rhizosphaerae</name>
    <dbReference type="NCBI Taxonomy" id="1872711"/>
    <lineage>
        <taxon>Bacteria</taxon>
        <taxon>Bacillati</taxon>
        <taxon>Actinomycetota</taxon>
        <taxon>Actinomycetes</taxon>
        <taxon>Pseudonocardiales</taxon>
        <taxon>Pseudonocardiaceae</taxon>
        <taxon>Herbihabitans</taxon>
    </lineage>
</organism>
<dbReference type="RefSeq" id="WP_130344721.1">
    <property type="nucleotide sequence ID" value="NZ_SGWQ01000004.1"/>
</dbReference>
<name>A0A4Q7KUJ1_9PSEU</name>
<sequence>MFREDSTLTPTLILWMVEHLSSSSASSAVLRGGSEHRDWQTGEHLTAVLIDAMNMNTWAVLAKGSKRAPKKPASIPRPGVGRQAPRTLRVADIAAAARKQKD</sequence>
<evidence type="ECO:0000313" key="3">
    <source>
        <dbReference type="Proteomes" id="UP000294257"/>
    </source>
</evidence>
<keyword evidence="3" id="KW-1185">Reference proteome</keyword>
<accession>A0A4Q7KUJ1</accession>
<dbReference type="OrthoDB" id="4764451at2"/>
<comment type="caution">
    <text evidence="2">The sequence shown here is derived from an EMBL/GenBank/DDBJ whole genome shotgun (WGS) entry which is preliminary data.</text>
</comment>
<protein>
    <submittedName>
        <fullName evidence="2">Uncharacterized protein</fullName>
    </submittedName>
</protein>